<feature type="domain" description="Cell wall elongation regulator TseB-like" evidence="2">
    <location>
        <begin position="53"/>
        <end position="96"/>
    </location>
</feature>
<keyword evidence="1" id="KW-1133">Transmembrane helix</keyword>
<sequence>MMTMWKQQSSPYTVPSWLKWCLLILSVILLLVLTFGIWMYININQDRTSGHDEAIDFAKQQTGLTKFESVTTYYGEGETQIVQGTNGSGDEIIVFIDLEENIILDEISAERVLPSDQMRSQWKDTCSECEFKDIQYGYEEDEPVYQLTYIDSQNRYVLDYFTLEGEAFDQRFAFRQND</sequence>
<evidence type="ECO:0000313" key="4">
    <source>
        <dbReference type="Proteomes" id="UP000183557"/>
    </source>
</evidence>
<dbReference type="EMBL" id="FOSB01000006">
    <property type="protein sequence ID" value="SFJ99771.1"/>
    <property type="molecule type" value="Genomic_DNA"/>
</dbReference>
<reference evidence="4" key="1">
    <citation type="submission" date="2016-10" db="EMBL/GenBank/DDBJ databases">
        <authorList>
            <person name="Varghese N."/>
            <person name="Submissions S."/>
        </authorList>
    </citation>
    <scope>NUCLEOTIDE SEQUENCE [LARGE SCALE GENOMIC DNA]</scope>
    <source>
        <strain evidence="4">CGMCC 1.3704</strain>
    </source>
</reference>
<dbReference type="InterPro" id="IPR046350">
    <property type="entry name" value="Cystatin_sf"/>
</dbReference>
<evidence type="ECO:0000256" key="1">
    <source>
        <dbReference type="SAM" id="Phobius"/>
    </source>
</evidence>
<accession>A0A1I3W027</accession>
<protein>
    <submittedName>
        <fullName evidence="3">Uncharacterized protein YpmB</fullName>
    </submittedName>
</protein>
<dbReference type="InterPro" id="IPR041401">
    <property type="entry name" value="TseB-like_dom"/>
</dbReference>
<dbReference type="SUPFAM" id="SSF54403">
    <property type="entry name" value="Cystatin/monellin"/>
    <property type="match status" value="2"/>
</dbReference>
<keyword evidence="1" id="KW-0812">Transmembrane</keyword>
<keyword evidence="4" id="KW-1185">Reference proteome</keyword>
<dbReference type="Gene3D" id="3.10.450.40">
    <property type="match status" value="2"/>
</dbReference>
<dbReference type="AlphaFoldDB" id="A0A1I3W027"/>
<keyword evidence="1" id="KW-0472">Membrane</keyword>
<evidence type="ECO:0000313" key="3">
    <source>
        <dbReference type="EMBL" id="SFJ99771.1"/>
    </source>
</evidence>
<evidence type="ECO:0000259" key="2">
    <source>
        <dbReference type="Pfam" id="PF17881"/>
    </source>
</evidence>
<name>A0A1I3W027_HALDA</name>
<gene>
    <name evidence="3" type="ORF">SAMN04487936_10677</name>
</gene>
<dbReference type="Pfam" id="PF17881">
    <property type="entry name" value="TseB"/>
    <property type="match status" value="1"/>
</dbReference>
<organism evidence="3 4">
    <name type="scientific">Halobacillus dabanensis</name>
    <dbReference type="NCBI Taxonomy" id="240302"/>
    <lineage>
        <taxon>Bacteria</taxon>
        <taxon>Bacillati</taxon>
        <taxon>Bacillota</taxon>
        <taxon>Bacilli</taxon>
        <taxon>Bacillales</taxon>
        <taxon>Bacillaceae</taxon>
        <taxon>Halobacillus</taxon>
    </lineage>
</organism>
<feature type="transmembrane region" description="Helical" evidence="1">
    <location>
        <begin position="20"/>
        <end position="41"/>
    </location>
</feature>
<dbReference type="Proteomes" id="UP000183557">
    <property type="component" value="Unassembled WGS sequence"/>
</dbReference>
<proteinExistence type="predicted"/>